<evidence type="ECO:0000256" key="1">
    <source>
        <dbReference type="SAM" id="MobiDB-lite"/>
    </source>
</evidence>
<dbReference type="SUPFAM" id="SSF111283">
    <property type="entry name" value="Putative modulator of DNA gyrase, PmbA/TldD"/>
    <property type="match status" value="1"/>
</dbReference>
<accession>A0ABV6NX13</accession>
<reference evidence="3 4" key="1">
    <citation type="submission" date="2024-09" db="EMBL/GenBank/DDBJ databases">
        <authorList>
            <person name="Sun Q."/>
            <person name="Mori K."/>
        </authorList>
    </citation>
    <scope>NUCLEOTIDE SEQUENCE [LARGE SCALE GENOMIC DNA]</scope>
    <source>
        <strain evidence="3 4">TBRC 2205</strain>
    </source>
</reference>
<keyword evidence="4" id="KW-1185">Reference proteome</keyword>
<dbReference type="EMBL" id="JBHLUE010000011">
    <property type="protein sequence ID" value="MFC0565322.1"/>
    <property type="molecule type" value="Genomic_DNA"/>
</dbReference>
<comment type="caution">
    <text evidence="3">The sequence shown here is derived from an EMBL/GenBank/DDBJ whole genome shotgun (WGS) entry which is preliminary data.</text>
</comment>
<evidence type="ECO:0000313" key="3">
    <source>
        <dbReference type="EMBL" id="MFC0565322.1"/>
    </source>
</evidence>
<name>A0ABV6NX13_9ACTN</name>
<evidence type="ECO:0000313" key="4">
    <source>
        <dbReference type="Proteomes" id="UP001589894"/>
    </source>
</evidence>
<dbReference type="PANTHER" id="PTHR43666:SF1">
    <property type="entry name" value="CONSERVED PROTEIN"/>
    <property type="match status" value="1"/>
</dbReference>
<dbReference type="Pfam" id="PF19289">
    <property type="entry name" value="PmbA_TldD_3rd"/>
    <property type="match status" value="1"/>
</dbReference>
<feature type="domain" description="Metalloprotease TldD/E C-terminal" evidence="2">
    <location>
        <begin position="219"/>
        <end position="472"/>
    </location>
</feature>
<evidence type="ECO:0000259" key="2">
    <source>
        <dbReference type="Pfam" id="PF19289"/>
    </source>
</evidence>
<feature type="compositionally biased region" description="Low complexity" evidence="1">
    <location>
        <begin position="334"/>
        <end position="349"/>
    </location>
</feature>
<dbReference type="PANTHER" id="PTHR43666">
    <property type="entry name" value="TLDD PROTEIN"/>
    <property type="match status" value="1"/>
</dbReference>
<sequence>MTGNELELAGRVVELVRSLGGPDAQAEVWAQHSELSLTRFANSTIHQNVADAATRVRLRLHHSGRTAAGSSTVVDADGLRGLVERTLAAARLCPPDPGWPGLAPPAPVRADAAFDEATAAADPDERAGRVRDFVAAAGGLEAAGYCRTAWRSAAFANSAGQSVHGRSADAAMDGIVRSAGADGVARLASARLAELDGTVLGARAAAKAHAGVDPVELPPGEYEVVLEPAAVADLLSNFASFGFNGKRFVERQSFAEPGAEQFDRSITLLDDAPGTPALPFDAEGTPRDRLVLVDAGVTRAVAHDRRTAAEAGGESTGNQAGSAWGPMPTSLRLAPAGADPAAPNAAAGPVEPRAGTAPPPPAEVAGPAADSDVAALVSGVRRGLLVSDFWYTRVLDPKSLVITGLTRNGVWLISDGELAGPVRDLRFTQSYPRALAPGAVLGLGARASMQPDSWDSAWWTAPPVRLAGWNFTGGAAG</sequence>
<dbReference type="Proteomes" id="UP001589894">
    <property type="component" value="Unassembled WGS sequence"/>
</dbReference>
<feature type="region of interest" description="Disordered" evidence="1">
    <location>
        <begin position="305"/>
        <end position="367"/>
    </location>
</feature>
<dbReference type="Gene3D" id="3.30.2290.10">
    <property type="entry name" value="PmbA/TldD superfamily"/>
    <property type="match status" value="1"/>
</dbReference>
<gene>
    <name evidence="3" type="ORF">ACFFHU_14400</name>
</gene>
<dbReference type="InterPro" id="IPR036059">
    <property type="entry name" value="TldD/PmbA_sf"/>
</dbReference>
<dbReference type="InterPro" id="IPR045569">
    <property type="entry name" value="Metalloprtase-TldD/E_C"/>
</dbReference>
<dbReference type="InterPro" id="IPR035068">
    <property type="entry name" value="TldD/PmbA_N"/>
</dbReference>
<protein>
    <submittedName>
        <fullName evidence="3">TldD/PmbA family protein</fullName>
    </submittedName>
</protein>
<organism evidence="3 4">
    <name type="scientific">Plantactinospora siamensis</name>
    <dbReference type="NCBI Taxonomy" id="555372"/>
    <lineage>
        <taxon>Bacteria</taxon>
        <taxon>Bacillati</taxon>
        <taxon>Actinomycetota</taxon>
        <taxon>Actinomycetes</taxon>
        <taxon>Micromonosporales</taxon>
        <taxon>Micromonosporaceae</taxon>
        <taxon>Plantactinospora</taxon>
    </lineage>
</organism>
<dbReference type="RefSeq" id="WP_377339037.1">
    <property type="nucleotide sequence ID" value="NZ_JBHLUE010000011.1"/>
</dbReference>
<proteinExistence type="predicted"/>